<evidence type="ECO:0000256" key="3">
    <source>
        <dbReference type="ARBA" id="ARBA00023163"/>
    </source>
</evidence>
<dbReference type="InterPro" id="IPR011991">
    <property type="entry name" value="ArsR-like_HTH"/>
</dbReference>
<dbReference type="GO" id="GO:0003700">
    <property type="term" value="F:DNA-binding transcription factor activity"/>
    <property type="evidence" value="ECO:0007669"/>
    <property type="project" value="InterPro"/>
</dbReference>
<organism evidence="5 6">
    <name type="scientific">Methanosarcina horonobensis HB-1 = JCM 15518</name>
    <dbReference type="NCBI Taxonomy" id="1434110"/>
    <lineage>
        <taxon>Archaea</taxon>
        <taxon>Methanobacteriati</taxon>
        <taxon>Methanobacteriota</taxon>
        <taxon>Stenosarchaea group</taxon>
        <taxon>Methanomicrobia</taxon>
        <taxon>Methanosarcinales</taxon>
        <taxon>Methanosarcinaceae</taxon>
        <taxon>Methanosarcina</taxon>
    </lineage>
</organism>
<dbReference type="GO" id="GO:0003677">
    <property type="term" value="F:DNA binding"/>
    <property type="evidence" value="ECO:0007669"/>
    <property type="project" value="UniProtKB-KW"/>
</dbReference>
<dbReference type="AlphaFoldDB" id="A0A0E3S7Q3"/>
<dbReference type="GeneID" id="31904715"/>
<gene>
    <name evidence="5" type="ORF">MSHOH_0951</name>
</gene>
<dbReference type="Gene3D" id="1.10.10.10">
    <property type="entry name" value="Winged helix-like DNA-binding domain superfamily/Winged helix DNA-binding domain"/>
    <property type="match status" value="1"/>
</dbReference>
<dbReference type="PATRIC" id="fig|1434110.4.peg.1183"/>
<dbReference type="PANTHER" id="PTHR43132:SF2">
    <property type="entry name" value="ARSENICAL RESISTANCE OPERON REPRESSOR ARSR-RELATED"/>
    <property type="match status" value="1"/>
</dbReference>
<dbReference type="EMBL" id="CP009516">
    <property type="protein sequence ID" value="AKB77434.1"/>
    <property type="molecule type" value="Genomic_DNA"/>
</dbReference>
<dbReference type="SUPFAM" id="SSF46785">
    <property type="entry name" value="Winged helix' DNA-binding domain"/>
    <property type="match status" value="1"/>
</dbReference>
<dbReference type="HOGENOM" id="CLU_1551841_0_0_2"/>
<evidence type="ECO:0000256" key="1">
    <source>
        <dbReference type="ARBA" id="ARBA00023015"/>
    </source>
</evidence>
<keyword evidence="2" id="KW-0238">DNA-binding</keyword>
<dbReference type="InterPro" id="IPR001845">
    <property type="entry name" value="HTH_ArsR_DNA-bd_dom"/>
</dbReference>
<dbReference type="InterPro" id="IPR036390">
    <property type="entry name" value="WH_DNA-bd_sf"/>
</dbReference>
<dbReference type="SMART" id="SM00418">
    <property type="entry name" value="HTH_ARSR"/>
    <property type="match status" value="1"/>
</dbReference>
<feature type="domain" description="HTH arsR-type" evidence="4">
    <location>
        <begin position="35"/>
        <end position="119"/>
    </location>
</feature>
<dbReference type="Pfam" id="PF12840">
    <property type="entry name" value="HTH_20"/>
    <property type="match status" value="1"/>
</dbReference>
<dbReference type="CDD" id="cd00090">
    <property type="entry name" value="HTH_ARSR"/>
    <property type="match status" value="1"/>
</dbReference>
<evidence type="ECO:0000313" key="5">
    <source>
        <dbReference type="EMBL" id="AKB77434.1"/>
    </source>
</evidence>
<evidence type="ECO:0000256" key="2">
    <source>
        <dbReference type="ARBA" id="ARBA00023125"/>
    </source>
</evidence>
<dbReference type="PANTHER" id="PTHR43132">
    <property type="entry name" value="ARSENICAL RESISTANCE OPERON REPRESSOR ARSR-RELATED"/>
    <property type="match status" value="1"/>
</dbReference>
<dbReference type="KEGG" id="mhor:MSHOH_0951"/>
<reference evidence="5 6" key="1">
    <citation type="submission" date="2014-07" db="EMBL/GenBank/DDBJ databases">
        <title>Methanogenic archaea and the global carbon cycle.</title>
        <authorList>
            <person name="Henriksen J.R."/>
            <person name="Luke J."/>
            <person name="Reinhart S."/>
            <person name="Benedict M.N."/>
            <person name="Youngblut N.D."/>
            <person name="Metcalf M.E."/>
            <person name="Whitaker R.J."/>
            <person name="Metcalf W.W."/>
        </authorList>
    </citation>
    <scope>NUCLEOTIDE SEQUENCE [LARGE SCALE GENOMIC DNA]</scope>
    <source>
        <strain evidence="5 6">HB-1</strain>
    </source>
</reference>
<keyword evidence="3" id="KW-0804">Transcription</keyword>
<evidence type="ECO:0000259" key="4">
    <source>
        <dbReference type="SMART" id="SM00418"/>
    </source>
</evidence>
<dbReference type="RefSeq" id="WP_239451229.1">
    <property type="nucleotide sequence ID" value="NZ_CP009516.1"/>
</dbReference>
<keyword evidence="1" id="KW-0805">Transcription regulation</keyword>
<dbReference type="InterPro" id="IPR036388">
    <property type="entry name" value="WH-like_DNA-bd_sf"/>
</dbReference>
<dbReference type="InterPro" id="IPR051011">
    <property type="entry name" value="Metal_resp_trans_reg"/>
</dbReference>
<proteinExistence type="predicted"/>
<sequence length="184" mass="20663">MSDLLKERERGLKGLNITEDLVLVPVPSLPDEVSLLARALSRPLPMQILNQLRKKQMSAGELASELGLRLNTLAYNLCLLEKVGLIKVRQVKWSCKGREVKIYALTEQPILLVPLENRDNGSFVLDVPENCSKNLSGQAVALLESSEEKNEYISSYKMNNNQEALPAYTRYAVLFPVKEAHNQD</sequence>
<dbReference type="Proteomes" id="UP000033101">
    <property type="component" value="Chromosome"/>
</dbReference>
<protein>
    <recommendedName>
        <fullName evidence="4">HTH arsR-type domain-containing protein</fullName>
    </recommendedName>
</protein>
<name>A0A0E3S7Q3_9EURY</name>
<keyword evidence="6" id="KW-1185">Reference proteome</keyword>
<evidence type="ECO:0000313" key="6">
    <source>
        <dbReference type="Proteomes" id="UP000033101"/>
    </source>
</evidence>
<accession>A0A0E3S7Q3</accession>